<dbReference type="GO" id="GO:0020037">
    <property type="term" value="F:heme binding"/>
    <property type="evidence" value="ECO:0007669"/>
    <property type="project" value="InterPro"/>
</dbReference>
<gene>
    <name evidence="20" type="ORF">SSE37_14879</name>
</gene>
<evidence type="ECO:0000256" key="4">
    <source>
        <dbReference type="ARBA" id="ARBA00022617"/>
    </source>
</evidence>
<dbReference type="PROSITE" id="PS51007">
    <property type="entry name" value="CYTC"/>
    <property type="match status" value="1"/>
</dbReference>
<dbReference type="InterPro" id="IPR001505">
    <property type="entry name" value="Copper_CuA"/>
</dbReference>
<dbReference type="InterPro" id="IPR008972">
    <property type="entry name" value="Cupredoxin"/>
</dbReference>
<keyword evidence="3" id="KW-0813">Transport</keyword>
<evidence type="ECO:0000256" key="8">
    <source>
        <dbReference type="ARBA" id="ARBA00022982"/>
    </source>
</evidence>
<dbReference type="PROSITE" id="PS00078">
    <property type="entry name" value="COX2"/>
    <property type="match status" value="1"/>
</dbReference>
<dbReference type="PROSITE" id="PS50857">
    <property type="entry name" value="COX2_CUA"/>
    <property type="match status" value="1"/>
</dbReference>
<evidence type="ECO:0000256" key="12">
    <source>
        <dbReference type="ARBA" id="ARBA00023136"/>
    </source>
</evidence>
<feature type="transmembrane region" description="Helical" evidence="17">
    <location>
        <begin position="26"/>
        <end position="48"/>
    </location>
</feature>
<protein>
    <recommendedName>
        <fullName evidence="14">Cytochrome aa3 subunit 2</fullName>
    </recommendedName>
</protein>
<keyword evidence="8" id="KW-0249">Electron transport</keyword>
<dbReference type="Pfam" id="PF00116">
    <property type="entry name" value="COX2"/>
    <property type="match status" value="1"/>
</dbReference>
<dbReference type="PANTHER" id="PTHR22888">
    <property type="entry name" value="CYTOCHROME C OXIDASE, SUBUNIT II"/>
    <property type="match status" value="1"/>
</dbReference>
<dbReference type="InterPro" id="IPR009056">
    <property type="entry name" value="Cyt_c-like_dom"/>
</dbReference>
<dbReference type="InterPro" id="IPR002429">
    <property type="entry name" value="CcO_II-like_C"/>
</dbReference>
<dbReference type="SUPFAM" id="SSF49503">
    <property type="entry name" value="Cupredoxins"/>
    <property type="match status" value="1"/>
</dbReference>
<sequence length="309" mass="34076">MLLSGCSGRHNWLSSAGEEAQTIEPLFWTVVAGAALIWTLVVGAAVFAHRAEAKPHREQQARRFIIWGGAVLPTVVVGALLIWGLFILRDLVADEGDLTVRVDGERWWWRVIYETPEGEVFTANEIRMPLGKTTLFRLTADDVIHSFWVPAMGGKMDMIPGRETKLTLTPTKLGSWGGLCAEYCGGAHALMRFDAVVMEPEAFDAWLQNESSPARITEGDPGWEVFLDEGCGACHTLRGTEAVGQVGPDLTHLASRERLGAGIYDMTPENMARWITDLDAMKPDIDMPAYPYLSGDRLDALVSFLMSLK</sequence>
<dbReference type="eggNOG" id="COG2010">
    <property type="taxonomic scope" value="Bacteria"/>
</dbReference>
<dbReference type="NCBIfam" id="TIGR02866">
    <property type="entry name" value="CoxB"/>
    <property type="match status" value="1"/>
</dbReference>
<dbReference type="Gene3D" id="2.60.40.420">
    <property type="entry name" value="Cupredoxins - blue copper proteins"/>
    <property type="match status" value="1"/>
</dbReference>
<evidence type="ECO:0000256" key="14">
    <source>
        <dbReference type="ARBA" id="ARBA00031399"/>
    </source>
</evidence>
<keyword evidence="5" id="KW-0679">Respiratory chain</keyword>
<keyword evidence="11" id="KW-0186">Copper</keyword>
<dbReference type="GO" id="GO:0016020">
    <property type="term" value="C:membrane"/>
    <property type="evidence" value="ECO:0007669"/>
    <property type="project" value="UniProtKB-SubCell"/>
</dbReference>
<dbReference type="AlphaFoldDB" id="A3K8Q9"/>
<comment type="similarity">
    <text evidence="2">Belongs to the cytochrome c oxidase subunit 2 family.</text>
</comment>
<dbReference type="InterPro" id="IPR036909">
    <property type="entry name" value="Cyt_c-like_dom_sf"/>
</dbReference>
<evidence type="ECO:0000256" key="17">
    <source>
        <dbReference type="SAM" id="Phobius"/>
    </source>
</evidence>
<evidence type="ECO:0000256" key="13">
    <source>
        <dbReference type="ARBA" id="ARBA00024688"/>
    </source>
</evidence>
<keyword evidence="6 17" id="KW-0812">Transmembrane</keyword>
<keyword evidence="12 17" id="KW-0472">Membrane</keyword>
<comment type="catalytic activity">
    <reaction evidence="15">
        <text>4 Fe(II)-[cytochrome c] + O2 + 8 H(+)(in) = 4 Fe(III)-[cytochrome c] + 2 H2O + 4 H(+)(out)</text>
        <dbReference type="Rhea" id="RHEA:11436"/>
        <dbReference type="Rhea" id="RHEA-COMP:10350"/>
        <dbReference type="Rhea" id="RHEA-COMP:14399"/>
        <dbReference type="ChEBI" id="CHEBI:15377"/>
        <dbReference type="ChEBI" id="CHEBI:15378"/>
        <dbReference type="ChEBI" id="CHEBI:15379"/>
        <dbReference type="ChEBI" id="CHEBI:29033"/>
        <dbReference type="ChEBI" id="CHEBI:29034"/>
        <dbReference type="EC" id="7.1.1.9"/>
    </reaction>
</comment>
<dbReference type="eggNOG" id="COG1622">
    <property type="taxonomic scope" value="Bacteria"/>
</dbReference>
<evidence type="ECO:0000256" key="10">
    <source>
        <dbReference type="ARBA" id="ARBA00023004"/>
    </source>
</evidence>
<dbReference type="GO" id="GO:0004129">
    <property type="term" value="F:cytochrome-c oxidase activity"/>
    <property type="evidence" value="ECO:0007669"/>
    <property type="project" value="UniProtKB-EC"/>
</dbReference>
<evidence type="ECO:0000256" key="7">
    <source>
        <dbReference type="ARBA" id="ARBA00022723"/>
    </source>
</evidence>
<evidence type="ECO:0000256" key="3">
    <source>
        <dbReference type="ARBA" id="ARBA00022448"/>
    </source>
</evidence>
<evidence type="ECO:0000256" key="15">
    <source>
        <dbReference type="ARBA" id="ARBA00047816"/>
    </source>
</evidence>
<dbReference type="InterPro" id="IPR014222">
    <property type="entry name" value="Cyt_c_oxidase_su2"/>
</dbReference>
<evidence type="ECO:0000256" key="9">
    <source>
        <dbReference type="ARBA" id="ARBA00022989"/>
    </source>
</evidence>
<evidence type="ECO:0000256" key="1">
    <source>
        <dbReference type="ARBA" id="ARBA00004141"/>
    </source>
</evidence>
<dbReference type="EMBL" id="AAYA01000015">
    <property type="protein sequence ID" value="EBA06497.1"/>
    <property type="molecule type" value="Genomic_DNA"/>
</dbReference>
<keyword evidence="10 16" id="KW-0408">Iron</keyword>
<evidence type="ECO:0000256" key="16">
    <source>
        <dbReference type="PROSITE-ProRule" id="PRU00433"/>
    </source>
</evidence>
<evidence type="ECO:0000256" key="2">
    <source>
        <dbReference type="ARBA" id="ARBA00007866"/>
    </source>
</evidence>
<comment type="subcellular location">
    <subcellularLocation>
        <location evidence="1">Membrane</location>
        <topology evidence="1">Multi-pass membrane protein</topology>
    </subcellularLocation>
</comment>
<evidence type="ECO:0000256" key="11">
    <source>
        <dbReference type="ARBA" id="ARBA00023008"/>
    </source>
</evidence>
<keyword evidence="9 17" id="KW-1133">Transmembrane helix</keyword>
<accession>A3K8Q9</accession>
<evidence type="ECO:0000259" key="18">
    <source>
        <dbReference type="PROSITE" id="PS50857"/>
    </source>
</evidence>
<feature type="transmembrane region" description="Helical" evidence="17">
    <location>
        <begin position="64"/>
        <end position="88"/>
    </location>
</feature>
<evidence type="ECO:0000259" key="19">
    <source>
        <dbReference type="PROSITE" id="PS51007"/>
    </source>
</evidence>
<dbReference type="GO" id="GO:0016491">
    <property type="term" value="F:oxidoreductase activity"/>
    <property type="evidence" value="ECO:0007669"/>
    <property type="project" value="InterPro"/>
</dbReference>
<keyword evidence="21" id="KW-1185">Reference proteome</keyword>
<dbReference type="GO" id="GO:0005507">
    <property type="term" value="F:copper ion binding"/>
    <property type="evidence" value="ECO:0007669"/>
    <property type="project" value="InterPro"/>
</dbReference>
<reference evidence="20 21" key="1">
    <citation type="submission" date="2006-06" db="EMBL/GenBank/DDBJ databases">
        <authorList>
            <person name="Moran M.A."/>
            <person name="Ferriera S."/>
            <person name="Johnson J."/>
            <person name="Kravitz S."/>
            <person name="Beeson K."/>
            <person name="Sutton G."/>
            <person name="Rogers Y.-H."/>
            <person name="Friedman R."/>
            <person name="Frazier M."/>
            <person name="Venter J.C."/>
        </authorList>
    </citation>
    <scope>NUCLEOTIDE SEQUENCE [LARGE SCALE GENOMIC DNA]</scope>
    <source>
        <strain evidence="20 21">E-37</strain>
    </source>
</reference>
<evidence type="ECO:0000313" key="20">
    <source>
        <dbReference type="EMBL" id="EBA06497.1"/>
    </source>
</evidence>
<proteinExistence type="inferred from homology"/>
<evidence type="ECO:0000313" key="21">
    <source>
        <dbReference type="Proteomes" id="UP000005713"/>
    </source>
</evidence>
<dbReference type="Pfam" id="PF00034">
    <property type="entry name" value="Cytochrom_C"/>
    <property type="match status" value="1"/>
</dbReference>
<dbReference type="InterPro" id="IPR045187">
    <property type="entry name" value="CcO_II"/>
</dbReference>
<feature type="domain" description="Cytochrome c" evidence="19">
    <location>
        <begin position="217"/>
        <end position="309"/>
    </location>
</feature>
<dbReference type="Proteomes" id="UP000005713">
    <property type="component" value="Unassembled WGS sequence"/>
</dbReference>
<keyword evidence="7 16" id="KW-0479">Metal-binding</keyword>
<name>A3K8Q9_SAGS3</name>
<comment type="function">
    <text evidence="13">Subunits I and II form the functional core of the enzyme complex. Electrons originating in cytochrome c are transferred via heme a and Cu(A) to the binuclear center formed by heme a3 and Cu(B).</text>
</comment>
<dbReference type="SUPFAM" id="SSF46626">
    <property type="entry name" value="Cytochrome c"/>
    <property type="match status" value="1"/>
</dbReference>
<evidence type="ECO:0000256" key="5">
    <source>
        <dbReference type="ARBA" id="ARBA00022660"/>
    </source>
</evidence>
<organism evidence="20 21">
    <name type="scientific">Sagittula stellata (strain ATCC 700073 / DSM 11524 / E-37)</name>
    <dbReference type="NCBI Taxonomy" id="388399"/>
    <lineage>
        <taxon>Bacteria</taxon>
        <taxon>Pseudomonadati</taxon>
        <taxon>Pseudomonadota</taxon>
        <taxon>Alphaproteobacteria</taxon>
        <taxon>Rhodobacterales</taxon>
        <taxon>Roseobacteraceae</taxon>
        <taxon>Sagittula</taxon>
    </lineage>
</organism>
<comment type="caution">
    <text evidence="20">The sequence shown here is derived from an EMBL/GenBank/DDBJ whole genome shotgun (WGS) entry which is preliminary data.</text>
</comment>
<keyword evidence="4 16" id="KW-0349">Heme</keyword>
<feature type="domain" description="Cytochrome oxidase subunit II copper A binding" evidence="18">
    <location>
        <begin position="95"/>
        <end position="209"/>
    </location>
</feature>
<evidence type="ECO:0000256" key="6">
    <source>
        <dbReference type="ARBA" id="ARBA00022692"/>
    </source>
</evidence>
<dbReference type="GO" id="GO:0042773">
    <property type="term" value="P:ATP synthesis coupled electron transport"/>
    <property type="evidence" value="ECO:0007669"/>
    <property type="project" value="TreeGrafter"/>
</dbReference>
<dbReference type="PANTHER" id="PTHR22888:SF9">
    <property type="entry name" value="CYTOCHROME C OXIDASE SUBUNIT 2"/>
    <property type="match status" value="1"/>
</dbReference>